<sequence>MVLFLIEYMGHIVNVCLDVFYTTKDVFNSMQSRDILAPGYSLWVKFLYCLNFCGMDMILKRMHDCTWIGK</sequence>
<protein>
    <submittedName>
        <fullName evidence="1">Putative ovule protein</fullName>
    </submittedName>
</protein>
<dbReference type="EMBL" id="GEDG01027824">
    <property type="protein sequence ID" value="JAP13582.1"/>
    <property type="molecule type" value="Transcribed_RNA"/>
</dbReference>
<name>A0A0V0GZP0_SOLCH</name>
<proteinExistence type="predicted"/>
<reference evidence="1" key="1">
    <citation type="submission" date="2015-12" db="EMBL/GenBank/DDBJ databases">
        <title>Gene expression during late stages of embryo sac development: a critical building block for successful pollen-pistil interactions.</title>
        <authorList>
            <person name="Liu Y."/>
            <person name="Joly V."/>
            <person name="Sabar M."/>
            <person name="Matton D.P."/>
        </authorList>
    </citation>
    <scope>NUCLEOTIDE SEQUENCE</scope>
</reference>
<organism evidence="1">
    <name type="scientific">Solanum chacoense</name>
    <name type="common">Chaco potato</name>
    <dbReference type="NCBI Taxonomy" id="4108"/>
    <lineage>
        <taxon>Eukaryota</taxon>
        <taxon>Viridiplantae</taxon>
        <taxon>Streptophyta</taxon>
        <taxon>Embryophyta</taxon>
        <taxon>Tracheophyta</taxon>
        <taxon>Spermatophyta</taxon>
        <taxon>Magnoliopsida</taxon>
        <taxon>eudicotyledons</taxon>
        <taxon>Gunneridae</taxon>
        <taxon>Pentapetalae</taxon>
        <taxon>asterids</taxon>
        <taxon>lamiids</taxon>
        <taxon>Solanales</taxon>
        <taxon>Solanaceae</taxon>
        <taxon>Solanoideae</taxon>
        <taxon>Solaneae</taxon>
        <taxon>Solanum</taxon>
    </lineage>
</organism>
<evidence type="ECO:0000313" key="1">
    <source>
        <dbReference type="EMBL" id="JAP13582.1"/>
    </source>
</evidence>
<dbReference type="AlphaFoldDB" id="A0A0V0GZP0"/>
<accession>A0A0V0GZP0</accession>